<keyword evidence="3" id="KW-0378">Hydrolase</keyword>
<keyword evidence="9" id="KW-1185">Reference proteome</keyword>
<dbReference type="STRING" id="69332.A0A388LKB8"/>
<evidence type="ECO:0000256" key="1">
    <source>
        <dbReference type="ARBA" id="ARBA00008766"/>
    </source>
</evidence>
<dbReference type="FunFam" id="3.40.350.10:FF:000003">
    <property type="entry name" value="Xaa-pro aminopeptidase P"/>
    <property type="match status" value="1"/>
</dbReference>
<evidence type="ECO:0000259" key="7">
    <source>
        <dbReference type="Pfam" id="PF16188"/>
    </source>
</evidence>
<evidence type="ECO:0000313" key="8">
    <source>
        <dbReference type="EMBL" id="GBG82673.1"/>
    </source>
</evidence>
<evidence type="ECO:0000256" key="2">
    <source>
        <dbReference type="ARBA" id="ARBA00022723"/>
    </source>
</evidence>
<proteinExistence type="inferred from homology"/>
<evidence type="ECO:0000259" key="6">
    <source>
        <dbReference type="Pfam" id="PF01321"/>
    </source>
</evidence>
<dbReference type="Gene3D" id="3.40.350.10">
    <property type="entry name" value="Creatinase/prolidase N-terminal domain"/>
    <property type="match status" value="2"/>
</dbReference>
<dbReference type="InterPro" id="IPR029149">
    <property type="entry name" value="Creatin/AminoP/Spt16_N"/>
</dbReference>
<protein>
    <recommendedName>
        <fullName evidence="10">Creatinase N-terminal domain-containing protein</fullName>
    </recommendedName>
</protein>
<dbReference type="OMA" id="AMAKFPP"/>
<evidence type="ECO:0000313" key="9">
    <source>
        <dbReference type="Proteomes" id="UP000265515"/>
    </source>
</evidence>
<dbReference type="Pfam" id="PF01321">
    <property type="entry name" value="Creatinase_N"/>
    <property type="match status" value="1"/>
</dbReference>
<feature type="compositionally biased region" description="Basic and acidic residues" evidence="4">
    <location>
        <begin position="243"/>
        <end position="263"/>
    </location>
</feature>
<dbReference type="GO" id="GO:0046872">
    <property type="term" value="F:metal ion binding"/>
    <property type="evidence" value="ECO:0007669"/>
    <property type="project" value="UniProtKB-KW"/>
</dbReference>
<feature type="domain" description="Peptidase M24 C-terminal" evidence="7">
    <location>
        <begin position="523"/>
        <end position="583"/>
    </location>
</feature>
<comment type="similarity">
    <text evidence="1">Belongs to the peptidase M24B family.</text>
</comment>
<dbReference type="InterPro" id="IPR000587">
    <property type="entry name" value="Creatinase_N"/>
</dbReference>
<evidence type="ECO:0000256" key="3">
    <source>
        <dbReference type="ARBA" id="ARBA00022801"/>
    </source>
</evidence>
<gene>
    <name evidence="8" type="ORF">CBR_g35038</name>
</gene>
<dbReference type="InterPro" id="IPR036005">
    <property type="entry name" value="Creatinase/aminopeptidase-like"/>
</dbReference>
<dbReference type="PANTHER" id="PTHR43763:SF12">
    <property type="entry name" value="AMINOPEPTIDASE P1"/>
    <property type="match status" value="1"/>
</dbReference>
<dbReference type="AlphaFoldDB" id="A0A388LKB8"/>
<dbReference type="Gene3D" id="3.90.230.10">
    <property type="entry name" value="Creatinase/methionine aminopeptidase superfamily"/>
    <property type="match status" value="2"/>
</dbReference>
<comment type="caution">
    <text evidence="8">The sequence shown here is derived from an EMBL/GenBank/DDBJ whole genome shotgun (WGS) entry which is preliminary data.</text>
</comment>
<dbReference type="Proteomes" id="UP000265515">
    <property type="component" value="Unassembled WGS sequence"/>
</dbReference>
<dbReference type="SUPFAM" id="SSF55920">
    <property type="entry name" value="Creatinase/aminopeptidase"/>
    <property type="match status" value="1"/>
</dbReference>
<organism evidence="8 9">
    <name type="scientific">Chara braunii</name>
    <name type="common">Braun's stonewort</name>
    <dbReference type="NCBI Taxonomy" id="69332"/>
    <lineage>
        <taxon>Eukaryota</taxon>
        <taxon>Viridiplantae</taxon>
        <taxon>Streptophyta</taxon>
        <taxon>Charophyceae</taxon>
        <taxon>Charales</taxon>
        <taxon>Characeae</taxon>
        <taxon>Chara</taxon>
    </lineage>
</organism>
<dbReference type="SUPFAM" id="SSF53092">
    <property type="entry name" value="Creatinase/prolidase N-terminal domain"/>
    <property type="match status" value="1"/>
</dbReference>
<dbReference type="Gramene" id="GBG82673">
    <property type="protein sequence ID" value="GBG82673"/>
    <property type="gene ID" value="CBR_g35038"/>
</dbReference>
<feature type="domain" description="Creatinase N-terminal" evidence="6">
    <location>
        <begin position="8"/>
        <end position="143"/>
    </location>
</feature>
<dbReference type="Pfam" id="PF16188">
    <property type="entry name" value="Peptidase_M24_C"/>
    <property type="match status" value="1"/>
</dbReference>
<dbReference type="Pfam" id="PF00557">
    <property type="entry name" value="Peptidase_M24"/>
    <property type="match status" value="1"/>
</dbReference>
<dbReference type="GO" id="GO:0016787">
    <property type="term" value="F:hydrolase activity"/>
    <property type="evidence" value="ECO:0007669"/>
    <property type="project" value="UniProtKB-KW"/>
</dbReference>
<keyword evidence="2" id="KW-0479">Metal-binding</keyword>
<name>A0A388LKB8_CHABU</name>
<reference evidence="8 9" key="1">
    <citation type="journal article" date="2018" name="Cell">
        <title>The Chara Genome: Secondary Complexity and Implications for Plant Terrestrialization.</title>
        <authorList>
            <person name="Nishiyama T."/>
            <person name="Sakayama H."/>
            <person name="Vries J.D."/>
            <person name="Buschmann H."/>
            <person name="Saint-Marcoux D."/>
            <person name="Ullrich K.K."/>
            <person name="Haas F.B."/>
            <person name="Vanderstraeten L."/>
            <person name="Becker D."/>
            <person name="Lang D."/>
            <person name="Vosolsobe S."/>
            <person name="Rombauts S."/>
            <person name="Wilhelmsson P.K.I."/>
            <person name="Janitza P."/>
            <person name="Kern R."/>
            <person name="Heyl A."/>
            <person name="Rumpler F."/>
            <person name="Villalobos L.I.A.C."/>
            <person name="Clay J.M."/>
            <person name="Skokan R."/>
            <person name="Toyoda A."/>
            <person name="Suzuki Y."/>
            <person name="Kagoshima H."/>
            <person name="Schijlen E."/>
            <person name="Tajeshwar N."/>
            <person name="Catarino B."/>
            <person name="Hetherington A.J."/>
            <person name="Saltykova A."/>
            <person name="Bonnot C."/>
            <person name="Breuninger H."/>
            <person name="Symeonidi A."/>
            <person name="Radhakrishnan G.V."/>
            <person name="Van Nieuwerburgh F."/>
            <person name="Deforce D."/>
            <person name="Chang C."/>
            <person name="Karol K.G."/>
            <person name="Hedrich R."/>
            <person name="Ulvskov P."/>
            <person name="Glockner G."/>
            <person name="Delwiche C.F."/>
            <person name="Petrasek J."/>
            <person name="Van de Peer Y."/>
            <person name="Friml J."/>
            <person name="Beilby M."/>
            <person name="Dolan L."/>
            <person name="Kohara Y."/>
            <person name="Sugano S."/>
            <person name="Fujiyama A."/>
            <person name="Delaux P.-M."/>
            <person name="Quint M."/>
            <person name="TheiBen G."/>
            <person name="Hagemann M."/>
            <person name="Harholt J."/>
            <person name="Dunand C."/>
            <person name="Zachgo S."/>
            <person name="Langdale J."/>
            <person name="Maumus F."/>
            <person name="Straeten D.V.D."/>
            <person name="Gould S.B."/>
            <person name="Rensing S.A."/>
        </authorList>
    </citation>
    <scope>NUCLEOTIDE SEQUENCE [LARGE SCALE GENOMIC DNA]</scope>
    <source>
        <strain evidence="8 9">S276</strain>
    </source>
</reference>
<evidence type="ECO:0000256" key="4">
    <source>
        <dbReference type="SAM" id="MobiDB-lite"/>
    </source>
</evidence>
<evidence type="ECO:0008006" key="10">
    <source>
        <dbReference type="Google" id="ProtNLM"/>
    </source>
</evidence>
<dbReference type="InterPro" id="IPR050422">
    <property type="entry name" value="X-Pro_aminopeptidase_P"/>
</dbReference>
<feature type="domain" description="Peptidase M24" evidence="5">
    <location>
        <begin position="468"/>
        <end position="512"/>
    </location>
</feature>
<dbReference type="OrthoDB" id="9995434at2759"/>
<accession>A0A388LKB8</accession>
<sequence length="590" mass="65227">MAEMGNKLSSLRRLMESQSGGALQAYVVPSEDAHQSEYVAARDERRAFITGFTGSAGVAVVTATEALMWTDGRYFLQAEKQFVGTEWKLMRTGEDPALERWMADNLPPKSRVGFDPSCVSIDTVNIWSRALEKAGHKTVAVSQNLIDLLWKDRPAPKITKVVEHPIEFTGKSTKDKLKDLRLELREKRAFAIVVTGLDEANSVQIVGYNSILDDVRRISAKIMGSHGQEGLLRKSESAVSESSGKEDTSLDARDSIESHELKETSGSSVALTSEGRELRSQRNSVGDIDKTEDTGTPDNRAWKEGRETATPADSTELSDSLGGLPTSRDATAGASDSGSDVDVTQSVIGEAGEEKMKLWLDPAACNYAIFCAAALPTERLLQKASPIALAKALKQPAELDGMRNSHIRDAVALVRYFAWLDEQMQARYGVGGYFSESPKDISTATEPGQPDEFTEVTVADKLEEFRRPHLISFRSPPRNVPLMADMTVTIEPGYYEEGCFGIRIENVTIIKEVICEHNFGNKGFLGFEPITWVPIQTKLMDLSLMSEAEMNWVDEYHAQCRSKLEKLVPEEVGDWLRKATEPLQRPPCNK</sequence>
<evidence type="ECO:0000259" key="5">
    <source>
        <dbReference type="Pfam" id="PF00557"/>
    </source>
</evidence>
<feature type="region of interest" description="Disordered" evidence="4">
    <location>
        <begin position="226"/>
        <end position="341"/>
    </location>
</feature>
<dbReference type="EMBL" id="BFEA01000414">
    <property type="protein sequence ID" value="GBG82673.1"/>
    <property type="molecule type" value="Genomic_DNA"/>
</dbReference>
<dbReference type="InterPro" id="IPR032416">
    <property type="entry name" value="Peptidase_M24_C"/>
</dbReference>
<dbReference type="PANTHER" id="PTHR43763">
    <property type="entry name" value="XAA-PRO AMINOPEPTIDASE 1"/>
    <property type="match status" value="1"/>
</dbReference>
<dbReference type="Pfam" id="PF16189">
    <property type="entry name" value="Creatinase_N_2"/>
    <property type="match status" value="1"/>
</dbReference>
<dbReference type="InterPro" id="IPR000994">
    <property type="entry name" value="Pept_M24"/>
</dbReference>